<evidence type="ECO:0000259" key="2">
    <source>
        <dbReference type="SMART" id="SM00912"/>
    </source>
</evidence>
<name>A0ABS3AJC0_9PSED</name>
<dbReference type="Pfam" id="PF05594">
    <property type="entry name" value="Fil_haemagg"/>
    <property type="match status" value="17"/>
</dbReference>
<dbReference type="SMART" id="SM00912">
    <property type="entry name" value="Haemagg_act"/>
    <property type="match status" value="1"/>
</dbReference>
<dbReference type="InterPro" id="IPR008619">
    <property type="entry name" value="Filamentous_hemagglutn_rpt"/>
</dbReference>
<dbReference type="RefSeq" id="WP_205893291.1">
    <property type="nucleotide sequence ID" value="NZ_JADEVO010000024.1"/>
</dbReference>
<dbReference type="Pfam" id="PF05860">
    <property type="entry name" value="TPS"/>
    <property type="match status" value="1"/>
</dbReference>
<evidence type="ECO:0000313" key="4">
    <source>
        <dbReference type="Proteomes" id="UP000772591"/>
    </source>
</evidence>
<evidence type="ECO:0000313" key="3">
    <source>
        <dbReference type="EMBL" id="MBN3966992.1"/>
    </source>
</evidence>
<feature type="domain" description="Filamentous haemagglutinin FhaB/tRNA nuclease CdiA-like TPS" evidence="2">
    <location>
        <begin position="64"/>
        <end position="185"/>
    </location>
</feature>
<evidence type="ECO:0000256" key="1">
    <source>
        <dbReference type="SAM" id="MobiDB-lite"/>
    </source>
</evidence>
<dbReference type="NCBIfam" id="TIGR01731">
    <property type="entry name" value="fil_hemag_20aa"/>
    <property type="match status" value="36"/>
</dbReference>
<dbReference type="Pfam" id="PF13332">
    <property type="entry name" value="Fil_haemagg_2"/>
    <property type="match status" value="2"/>
</dbReference>
<sequence length="3176" mass="325654">MPTRPFAHRDHQPSAAPASPERFCGLPKRGLALILANALFWQPLLVQADGIVVSGPGTSLGQAGNGVPIVNIAAPNASGLSHNQFNDYNVGANGVILNNATTRTQATQLGGIILGNPNLQGSAASTILNEVNGGNPSHLRGYTEVAGPSARVIVANPYGISCNGCGFINTPRATLTTGTPILNNGRLDHFQVDGGSVSIEGAGLNAGNVDSFEIITRTARLNAQINARNLTLIAGRNDVDAQTLNATARADDGSVKPQLAIDSTALGGMYAGAIKLVGTEAGVGVRLAGNLAASGGDIQIDANGHLTLAQAASSQGISVKAASLEAQGPVYAGTALEVKTSGASSNRQSLAARDRISLSAGGQLTNSGIIEAGVNADNSRNSVGDISLSAQHLRNSGSVTASRNLDAGVSQTLDNRGGTLSAQNGVQVSAATLDNREQGRVLSHNSLTLHADQVLNQQGLINSRGPLQAQVGHLDNSAGEFSSAAAAVLNLASLDNVAGLIMAGQDLRLSASGAINNRNGQLGANQALSLSGSTLDNRQNGRVSATGDLDLSVTHLDNQGGELIAQGNLNLTGTTLDNRHNGLLGAAKVLTVQVDTVDNRGGELSSSAALNLSGQQLNNSDGGKVLAGTDLSLGVAQVLNQSQGLLQAKGRVSLAGQTLDNGGGAVNALSAVDIRLDGALTNLGGSVSSEGALTVSAASLNNRQGSLSSAGPLSLTSRGVVDNQGGQLVADASLSLHSASLDNRQRGNISGKGPVRLDTGAFDNSHGGRLTSSDTLELTATQVTNQDTGRIASDQALTANVTGLDQQGGLLFSNSALNLSLNRGQLNNQNGLISAPRLMLGHLNEVNNQGGEISSAQAFTFAANSLDNTDGKLLSNQALTVRVEQALGNLKGLIAASALDVRAASLNNQGGTLTSRDILDLSVDGLLDNQAHGLINATRRLNIQTAALNNQNGGSLLGSAIALDFGAAGGDLNNAGGLITTAGALGIHHLRDLNNQGGEISSEQSFALAGRHLDNHHGKLISSQYLTLDGLGVTNQNGLISGWEGLAVNASSLDNRNHGTLSSRNGNLDVAVKNALLNSDAGALVSQHNLTVKAGSLDNRNGGILSSAAAQALTVDAELNNSQGGQIDSGAALTVQASTLNNRGGAISAAQALGITADALDNSSASLIGNNAVTLNLLGALTNTQGKLASAGLLRLSASQVDNQGGQLASQGLFTLLTGGLDNRQRGTVAANDLLTLTATGVVQNDADGLIYSQHGDVQLQAARLSNDQGTLQSQGVLTLDVAGDIDNQQGRILAQHGDLNLNAGNLDNRGGVLASLHATLTATLSGWLQNGIHLISGQGGTTQAERLNLTTASIDNQGGRLAAQSGDVLLNTGHFDNRSGGLYAAQRLSVNGADLDNRAGQIAAQQIDFSLAGALSNAQGILESDSTLNIAAAHLDNQGGQLRALGTQGASRFQIAGLLDNRHGTLESANTDLSLGLGGFLNTGGTVLHVGNGTFDIATANVINAGGDLITRGGLTLTADQWTNSSVIQAGRLSVNVNDFTQSASGQLLAANSLIGTGVNWRNDGLIASDGSLDLGLSGLYTGKGRLSSRGDLTLSTGQLNLPEVASIASGGDSLITVAGVLNNYGRLTSSADLMLHAGAVNNYGTLGSGQDLTLATAALLNDHGLIFSGWDMGLRVASLTNSYASLYSLGDLDIDRDGAGGWASSIVNSSGLIQSDGRMSLAASTIKNIRALLTVSDDGIYTAKIEQIPCIEGVNAGDCGGKQNRVWEIVQREKLQVTAASAASSITAGGDLTLNGGDLLNHSSTIATSGNLTATLNNLTNTGVQTSDTETVRVFRTQRASNGSGWVNMAQAFTDRYWLHGNGYDAGNLGGLAAAMSQFIGTTEAELPQFGRVTQLGTGDQRYAAIIQAGGNVNITTQNDFDNSVVRAGFEYVGSGPSTNTSAPGNAFSNRVTLNQQLPPDLAQQQINPLALPGFELPTGQNGLFRLSGQGSTQGDTGPHSWNLGEASVGAAERQQAIPGTEGRDISADPSGNQGMAGAVNVAKVQGLPGNTGQSQPHKYLIETNPALTDLKQFMSSDYLLSQLGYNPGDSAKRLGDGFYEQQLIQQAVVAHTGQRYLDGLTSDEDMFRYLMDNAIASKDSLMLSLGVSLTAEQVAALTHDIVWLENAIVDGQQVMVPVLYLAQSDNRLAANGALIQGQDVSLIAGHNLDNAGTLKATGNLAAMAGNNLVNSGLVQAGNRLDLLAGNDLTNQAGGIIKGRDVSLTSLTGDISNERTVTSHDSSNGFNTQHRDFVDNAARIEAANDLTITAGRDFNNLGGVLQSGRDTSISAGRDVTLGSATQLNSNEHGSKNRDLAITQHSASLEAGRDLSINAGHDLAIVASQLDAQRDLALNAGNNLTLASAANEDHSYSKTHKVEAQEDHVSQVGTSLNAGGNVTLGAGQDLTLIASTVTAGQEAYLVAGGNLQLLAAQDSDYSLYDKEKKGGWGSKETQRDEVTDIKNIGSQINTGGDLTLVSGGDQLYQGARLDSGNDLTLQSGGSITFEAVKDMHQESHEKSKGDLAWNSASGKGNTDETLRQSQLVAQGQMAINAANGLNIDLKAIDQKSVGETIDAMVQADPNLAWLKDAEQRGDVDWRLVQEIHDAYQYSNSGLGVGAQLAIAILMAAFVGPAAMSALGGTGAVAAGGAAIATSAATNATVSFINNGGNLGAVFKDVTSSDALKGYAISGLTAGMTAGYFNEWTGTTTNPVTGKITTDLGTWGNVGQFAANQGLQNGTSLALNKIMGQGGDLGSALQSTLFNTLAAASFNAAGDATHGIFPDGSPPKILIHAMVGGLLAQVSGGDFKTGALAAGANEALVVQLDSLVGGNENLLSMTSQLVGVLAAATQRDADGESLQTGAWVAQNATQYNYLNHQEAGDLVKDLKGCRAAGDPAACRSDVTAKYESLGDKKTGITLLQCEDFSTCNALRTEVEGGLNVLDQFDRNGGLSLEEQSIVRGFQDSNQDDLRLTAQKTTQATNGEIAGIVLTGGLGAGAKVVGEVGAGAKGVSGSALTRDELISGLPVGTKITPGRVVDIRRLPDGRTVWLEKGTDAAGLQHIYKRHEADFVKKGISRDDIPNVVMSALERGNVVGTNGSANVYRITHNGVEQNIAVGVGSNGFVVRANPVTSWKPLP</sequence>
<gene>
    <name evidence="3" type="ORF">IMW75_17135</name>
</gene>
<dbReference type="NCBIfam" id="TIGR01901">
    <property type="entry name" value="adhes_NPXG"/>
    <property type="match status" value="1"/>
</dbReference>
<accession>A0ABS3AJC0</accession>
<dbReference type="InterPro" id="IPR010069">
    <property type="entry name" value="CdiA_FHA1_rpt"/>
</dbReference>
<feature type="region of interest" description="Disordered" evidence="1">
    <location>
        <begin position="1"/>
        <end position="21"/>
    </location>
</feature>
<dbReference type="Gene3D" id="2.160.20.10">
    <property type="entry name" value="Single-stranded right-handed beta-helix, Pectin lyase-like"/>
    <property type="match status" value="1"/>
</dbReference>
<keyword evidence="4" id="KW-1185">Reference proteome</keyword>
<proteinExistence type="predicted"/>
<dbReference type="EMBL" id="JADEVO010000024">
    <property type="protein sequence ID" value="MBN3966992.1"/>
    <property type="molecule type" value="Genomic_DNA"/>
</dbReference>
<dbReference type="InterPro" id="IPR025157">
    <property type="entry name" value="Hemagglutinin_rpt"/>
</dbReference>
<dbReference type="InterPro" id="IPR011050">
    <property type="entry name" value="Pectin_lyase_fold/virulence"/>
</dbReference>
<dbReference type="InterPro" id="IPR008638">
    <property type="entry name" value="FhaB/CdiA-like_TPS"/>
</dbReference>
<dbReference type="InterPro" id="IPR012334">
    <property type="entry name" value="Pectin_lyas_fold"/>
</dbReference>
<dbReference type="Proteomes" id="UP000772591">
    <property type="component" value="Unassembled WGS sequence"/>
</dbReference>
<organism evidence="3 4">
    <name type="scientific">Pseudomonas gregormendelii</name>
    <dbReference type="NCBI Taxonomy" id="1628277"/>
    <lineage>
        <taxon>Bacteria</taxon>
        <taxon>Pseudomonadati</taxon>
        <taxon>Pseudomonadota</taxon>
        <taxon>Gammaproteobacteria</taxon>
        <taxon>Pseudomonadales</taxon>
        <taxon>Pseudomonadaceae</taxon>
        <taxon>Pseudomonas</taxon>
    </lineage>
</organism>
<feature type="region of interest" description="Disordered" evidence="1">
    <location>
        <begin position="2553"/>
        <end position="2577"/>
    </location>
</feature>
<dbReference type="SUPFAM" id="SSF51126">
    <property type="entry name" value="Pectin lyase-like"/>
    <property type="match status" value="1"/>
</dbReference>
<protein>
    <submittedName>
        <fullName evidence="3">DUF637 domain-containing protein</fullName>
    </submittedName>
</protein>
<feature type="compositionally biased region" description="Basic and acidic residues" evidence="1">
    <location>
        <begin position="2553"/>
        <end position="2562"/>
    </location>
</feature>
<feature type="region of interest" description="Disordered" evidence="1">
    <location>
        <begin position="1991"/>
        <end position="2018"/>
    </location>
</feature>
<reference evidence="3 4" key="1">
    <citation type="journal article" date="2021" name="Int. J. Syst. Evol. Microbiol.">
        <title>Pseudomonas piscium sp. nov., Pseudomonas pisciculturae sp. nov., Pseudomonas mucoides sp. nov. and Pseudomonas neuropathica sp. nov. isolated from rainbow trout.</title>
        <authorList>
            <person name="Duman M."/>
            <person name="Mulet M."/>
            <person name="Altun S."/>
            <person name="Saticioglu I.B."/>
            <person name="Gomila M."/>
            <person name="Lalucat J."/>
            <person name="Garcia-Valdes E."/>
        </authorList>
    </citation>
    <scope>NUCLEOTIDE SEQUENCE [LARGE SCALE GENOMIC DNA]</scope>
    <source>
        <strain evidence="3 4">LMG 28632</strain>
    </source>
</reference>
<comment type="caution">
    <text evidence="3">The sequence shown here is derived from an EMBL/GenBank/DDBJ whole genome shotgun (WGS) entry which is preliminary data.</text>
</comment>